<reference evidence="1 2" key="1">
    <citation type="submission" date="2020-08" db="EMBL/GenBank/DDBJ databases">
        <title>Genomic Encyclopedia of Type Strains, Phase IV (KMG-IV): sequencing the most valuable type-strain genomes for metagenomic binning, comparative biology and taxonomic classification.</title>
        <authorList>
            <person name="Goeker M."/>
        </authorList>
    </citation>
    <scope>NUCLEOTIDE SEQUENCE [LARGE SCALE GENOMIC DNA]</scope>
    <source>
        <strain evidence="1 2">DSM 26736</strain>
    </source>
</reference>
<evidence type="ECO:0000313" key="1">
    <source>
        <dbReference type="EMBL" id="MBB5712626.1"/>
    </source>
</evidence>
<sequence length="48" mass="5473">MLNADSLIELLHLKKDSMAKKRIRSSPEAELFTDAVNYRTANGPEWPD</sequence>
<dbReference type="EMBL" id="JACIJF010000021">
    <property type="protein sequence ID" value="MBB5712626.1"/>
    <property type="molecule type" value="Genomic_DNA"/>
</dbReference>
<comment type="caution">
    <text evidence="1">The sequence shown here is derived from an EMBL/GenBank/DDBJ whole genome shotgun (WGS) entry which is preliminary data.</text>
</comment>
<accession>A0A840YSG3</accession>
<keyword evidence="2" id="KW-1185">Reference proteome</keyword>
<organism evidence="1 2">
    <name type="scientific">Sphingomonas xinjiangensis</name>
    <dbReference type="NCBI Taxonomy" id="643568"/>
    <lineage>
        <taxon>Bacteria</taxon>
        <taxon>Pseudomonadati</taxon>
        <taxon>Pseudomonadota</taxon>
        <taxon>Alphaproteobacteria</taxon>
        <taxon>Sphingomonadales</taxon>
        <taxon>Sphingomonadaceae</taxon>
        <taxon>Sphingomonas</taxon>
    </lineage>
</organism>
<proteinExistence type="predicted"/>
<name>A0A840YSG3_9SPHN</name>
<dbReference type="Proteomes" id="UP000527143">
    <property type="component" value="Unassembled WGS sequence"/>
</dbReference>
<protein>
    <recommendedName>
        <fullName evidence="3">Transposase</fullName>
    </recommendedName>
</protein>
<dbReference type="AlphaFoldDB" id="A0A840YSG3"/>
<evidence type="ECO:0000313" key="2">
    <source>
        <dbReference type="Proteomes" id="UP000527143"/>
    </source>
</evidence>
<gene>
    <name evidence="1" type="ORF">FHT02_003886</name>
</gene>
<evidence type="ECO:0008006" key="3">
    <source>
        <dbReference type="Google" id="ProtNLM"/>
    </source>
</evidence>